<reference evidence="2" key="1">
    <citation type="submission" date="2020-03" db="EMBL/GenBank/DDBJ databases">
        <title>The deep terrestrial virosphere.</title>
        <authorList>
            <person name="Holmfeldt K."/>
            <person name="Nilsson E."/>
            <person name="Simone D."/>
            <person name="Lopez-Fernandez M."/>
            <person name="Wu X."/>
            <person name="de Brujin I."/>
            <person name="Lundin D."/>
            <person name="Andersson A."/>
            <person name="Bertilsson S."/>
            <person name="Dopson M."/>
        </authorList>
    </citation>
    <scope>NUCLEOTIDE SEQUENCE</scope>
    <source>
        <strain evidence="2">MM171A01677</strain>
    </source>
</reference>
<proteinExistence type="predicted"/>
<sequence>MERNRPKIEDMEGQIQHSHEHRGDTGKYGNIYKEEVEVWWPKEDQHELCLIPYLNKENSVFRLENPDFNMPFSDKVLSDKQGWAHKLTVLIHGNIGVNKDNVLCPRTLKKSCPICEERDRLIKEGVDSKIAQEQISALNPAKRAIYNVFVFDSAEEMKKGVQIWEAPHQSIEDTLSELYVDRRTGEKKYYTIPEEKWNVCFEKKGKGLNTEYRHVEILARRKEDEFSEKELTELYDMAHNIEEIIDIKSYDELKEMHFGPKREEEKEKEKEAEERPERTGRFRREEKEAPKKEEREIPEEYKDCFGVQNAELEKCEDCPKKVWEECYRKCEEARKPPERETGRRRDIGR</sequence>
<accession>A0A6M3M1C2</accession>
<dbReference type="AlphaFoldDB" id="A0A6M3M1C2"/>
<gene>
    <name evidence="2" type="ORF">MM171A01677_0010</name>
</gene>
<organism evidence="2">
    <name type="scientific">viral metagenome</name>
    <dbReference type="NCBI Taxonomy" id="1070528"/>
    <lineage>
        <taxon>unclassified sequences</taxon>
        <taxon>metagenomes</taxon>
        <taxon>organismal metagenomes</taxon>
    </lineage>
</organism>
<evidence type="ECO:0000256" key="1">
    <source>
        <dbReference type="SAM" id="MobiDB-lite"/>
    </source>
</evidence>
<evidence type="ECO:0008006" key="3">
    <source>
        <dbReference type="Google" id="ProtNLM"/>
    </source>
</evidence>
<feature type="region of interest" description="Disordered" evidence="1">
    <location>
        <begin position="1"/>
        <end position="26"/>
    </location>
</feature>
<evidence type="ECO:0000313" key="2">
    <source>
        <dbReference type="EMBL" id="QJA98648.1"/>
    </source>
</evidence>
<protein>
    <recommendedName>
        <fullName evidence="3">Bacteriophage T4 Gp32 single-stranded DNA-binding domain-containing protein</fullName>
    </recommendedName>
</protein>
<name>A0A6M3M1C2_9ZZZZ</name>
<feature type="compositionally biased region" description="Basic and acidic residues" evidence="1">
    <location>
        <begin position="1"/>
        <end position="10"/>
    </location>
</feature>
<dbReference type="EMBL" id="MT143597">
    <property type="protein sequence ID" value="QJA98648.1"/>
    <property type="molecule type" value="Genomic_DNA"/>
</dbReference>
<feature type="region of interest" description="Disordered" evidence="1">
    <location>
        <begin position="258"/>
        <end position="300"/>
    </location>
</feature>